<dbReference type="EMBL" id="SSNY01000001">
    <property type="protein sequence ID" value="THF59670.1"/>
    <property type="molecule type" value="Genomic_DNA"/>
</dbReference>
<sequence length="78" mass="8787">MFQLDADGRHEPGDLKRRLARLAGGWLWFAAWRLATVTGELLSPSHLKAALKPGRRKRKNVRSDAPVPPGDERLDRFG</sequence>
<feature type="region of interest" description="Disordered" evidence="1">
    <location>
        <begin position="49"/>
        <end position="78"/>
    </location>
</feature>
<accession>A0ABY2QC37</accession>
<proteinExistence type="predicted"/>
<evidence type="ECO:0000256" key="1">
    <source>
        <dbReference type="SAM" id="MobiDB-lite"/>
    </source>
</evidence>
<dbReference type="RefSeq" id="WP_136353074.1">
    <property type="nucleotide sequence ID" value="NZ_SSNY01000001.1"/>
</dbReference>
<organism evidence="2 3">
    <name type="scientific">Ollibium composti</name>
    <dbReference type="NCBI Taxonomy" id="2675109"/>
    <lineage>
        <taxon>Bacteria</taxon>
        <taxon>Pseudomonadati</taxon>
        <taxon>Pseudomonadota</taxon>
        <taxon>Alphaproteobacteria</taxon>
        <taxon>Hyphomicrobiales</taxon>
        <taxon>Phyllobacteriaceae</taxon>
        <taxon>Ollibium</taxon>
    </lineage>
</organism>
<reference evidence="2 3" key="1">
    <citation type="submission" date="2019-04" db="EMBL/GenBank/DDBJ databases">
        <title>Mesorhizobium composti sp. nov., isolated from compost.</title>
        <authorList>
            <person name="Lin S.-Y."/>
            <person name="Hameed A."/>
            <person name="Hsieh Y.-T."/>
            <person name="Young C.-C."/>
        </authorList>
    </citation>
    <scope>NUCLEOTIDE SEQUENCE [LARGE SCALE GENOMIC DNA]</scope>
    <source>
        <strain evidence="2 3">CC-YTH430</strain>
    </source>
</reference>
<evidence type="ECO:0000313" key="3">
    <source>
        <dbReference type="Proteomes" id="UP000306441"/>
    </source>
</evidence>
<name>A0ABY2QC37_9HYPH</name>
<comment type="caution">
    <text evidence="2">The sequence shown here is derived from an EMBL/GenBank/DDBJ whole genome shotgun (WGS) entry which is preliminary data.</text>
</comment>
<evidence type="ECO:0000313" key="2">
    <source>
        <dbReference type="EMBL" id="THF59670.1"/>
    </source>
</evidence>
<protein>
    <submittedName>
        <fullName evidence="2">Uncharacterized protein</fullName>
    </submittedName>
</protein>
<keyword evidence="3" id="KW-1185">Reference proteome</keyword>
<dbReference type="Proteomes" id="UP000306441">
    <property type="component" value="Unassembled WGS sequence"/>
</dbReference>
<gene>
    <name evidence="2" type="ORF">E6C48_00985</name>
</gene>